<proteinExistence type="predicted"/>
<name>A0ACC1PXF9_9APHY</name>
<dbReference type="Proteomes" id="UP001144978">
    <property type="component" value="Unassembled WGS sequence"/>
</dbReference>
<dbReference type="EMBL" id="JANSHE010001248">
    <property type="protein sequence ID" value="KAJ3003680.1"/>
    <property type="molecule type" value="Genomic_DNA"/>
</dbReference>
<protein>
    <submittedName>
        <fullName evidence="1">Uncharacterized protein</fullName>
    </submittedName>
</protein>
<organism evidence="1 2">
    <name type="scientific">Trametes sanguinea</name>
    <dbReference type="NCBI Taxonomy" id="158606"/>
    <lineage>
        <taxon>Eukaryota</taxon>
        <taxon>Fungi</taxon>
        <taxon>Dikarya</taxon>
        <taxon>Basidiomycota</taxon>
        <taxon>Agaricomycotina</taxon>
        <taxon>Agaricomycetes</taxon>
        <taxon>Polyporales</taxon>
        <taxon>Polyporaceae</taxon>
        <taxon>Trametes</taxon>
    </lineage>
</organism>
<gene>
    <name evidence="1" type="ORF">NUW54_g5177</name>
</gene>
<accession>A0ACC1PXF9</accession>
<evidence type="ECO:0000313" key="2">
    <source>
        <dbReference type="Proteomes" id="UP001144978"/>
    </source>
</evidence>
<comment type="caution">
    <text evidence="1">The sequence shown here is derived from an EMBL/GenBank/DDBJ whole genome shotgun (WGS) entry which is preliminary data.</text>
</comment>
<sequence length="121" mass="13458">MHLAQNSLFISVARILWAFDILPALGADGKPIIPDPWNFTDGFNSKPVSFRCRIKARSASVEERIESEWRGALVITSELLDDITHPVRNTHTKTDSEFRVSRAGELLAPDSSEAQAYSSES</sequence>
<evidence type="ECO:0000313" key="1">
    <source>
        <dbReference type="EMBL" id="KAJ3003680.1"/>
    </source>
</evidence>
<keyword evidence="2" id="KW-1185">Reference proteome</keyword>
<reference evidence="1" key="1">
    <citation type="submission" date="2022-08" db="EMBL/GenBank/DDBJ databases">
        <title>Genome Sequence of Pycnoporus sanguineus.</title>
        <authorList>
            <person name="Buettner E."/>
        </authorList>
    </citation>
    <scope>NUCLEOTIDE SEQUENCE</scope>
    <source>
        <strain evidence="1">CG-C14</strain>
    </source>
</reference>